<evidence type="ECO:0000259" key="1">
    <source>
        <dbReference type="Pfam" id="PF12697"/>
    </source>
</evidence>
<dbReference type="PANTHER" id="PTHR43798">
    <property type="entry name" value="MONOACYLGLYCEROL LIPASE"/>
    <property type="match status" value="1"/>
</dbReference>
<protein>
    <submittedName>
        <fullName evidence="2">Pimeloyl-ACP methyl ester carboxylesterase</fullName>
    </submittedName>
</protein>
<dbReference type="InterPro" id="IPR000073">
    <property type="entry name" value="AB_hydrolase_1"/>
</dbReference>
<name>A0A852YXC5_9ACTN</name>
<dbReference type="GO" id="GO:0003824">
    <property type="term" value="F:catalytic activity"/>
    <property type="evidence" value="ECO:0007669"/>
    <property type="project" value="UniProtKB-ARBA"/>
</dbReference>
<dbReference type="RefSeq" id="WP_179534092.1">
    <property type="nucleotide sequence ID" value="NZ_JACBYW010000001.1"/>
</dbReference>
<comment type="caution">
    <text evidence="2">The sequence shown here is derived from an EMBL/GenBank/DDBJ whole genome shotgun (WGS) entry which is preliminary data.</text>
</comment>
<dbReference type="Pfam" id="PF12697">
    <property type="entry name" value="Abhydrolase_6"/>
    <property type="match status" value="1"/>
</dbReference>
<dbReference type="SUPFAM" id="SSF53474">
    <property type="entry name" value="alpha/beta-Hydrolases"/>
    <property type="match status" value="1"/>
</dbReference>
<reference evidence="2 3" key="1">
    <citation type="submission" date="2020-07" db="EMBL/GenBank/DDBJ databases">
        <title>Genomic Encyclopedia of Type Strains, Phase III (KMG-III): the genomes of soil and plant-associated and newly described type strains.</title>
        <authorList>
            <person name="Whitman W."/>
        </authorList>
    </citation>
    <scope>NUCLEOTIDE SEQUENCE [LARGE SCALE GENOMIC DNA]</scope>
    <source>
        <strain evidence="2 3">CECT 8576</strain>
    </source>
</reference>
<dbReference type="InterPro" id="IPR029058">
    <property type="entry name" value="AB_hydrolase_fold"/>
</dbReference>
<dbReference type="AlphaFoldDB" id="A0A852YXC5"/>
<dbReference type="EMBL" id="JACBYW010000001">
    <property type="protein sequence ID" value="NYH77585.1"/>
    <property type="molecule type" value="Genomic_DNA"/>
</dbReference>
<evidence type="ECO:0000313" key="2">
    <source>
        <dbReference type="EMBL" id="NYH77585.1"/>
    </source>
</evidence>
<dbReference type="GO" id="GO:0016020">
    <property type="term" value="C:membrane"/>
    <property type="evidence" value="ECO:0007669"/>
    <property type="project" value="TreeGrafter"/>
</dbReference>
<accession>A0A852YXC5</accession>
<evidence type="ECO:0000313" key="3">
    <source>
        <dbReference type="Proteomes" id="UP000548304"/>
    </source>
</evidence>
<proteinExistence type="predicted"/>
<sequence>MNDSASSAAPVVREIVLNAGGTRLSALLCEPSQAPPRAVVVALHGGGMRAGYFDGLVDQNLSLLALGADLGYTILAVDRPGYGLSAHQLPYGQTLMEQSETLCTALNDFALYHTVGAGFFLVAHSYGGKVALSVAADMETDVLLGLDISGCGNRYAADMHRFFDSSDREVWRMHWGALRFYPTNTFLWARSLLSPMPEREYREVPEWPDVLPGVAEQVEVPVRFTFAEYEFLWKHDRETLEGLKDLFGGERVVVDHQPNSGHNISLGWTARSYHLRALAFAEECIVTKGTYGEMGK</sequence>
<dbReference type="InterPro" id="IPR050266">
    <property type="entry name" value="AB_hydrolase_sf"/>
</dbReference>
<dbReference type="PANTHER" id="PTHR43798:SF33">
    <property type="entry name" value="HYDROLASE, PUTATIVE (AFU_ORTHOLOGUE AFUA_2G14860)-RELATED"/>
    <property type="match status" value="1"/>
</dbReference>
<organism evidence="2 3">
    <name type="scientific">Actinopolyspora biskrensis</name>
    <dbReference type="NCBI Taxonomy" id="1470178"/>
    <lineage>
        <taxon>Bacteria</taxon>
        <taxon>Bacillati</taxon>
        <taxon>Actinomycetota</taxon>
        <taxon>Actinomycetes</taxon>
        <taxon>Actinopolysporales</taxon>
        <taxon>Actinopolysporaceae</taxon>
        <taxon>Actinopolyspora</taxon>
    </lineage>
</organism>
<gene>
    <name evidence="2" type="ORF">FHR84_000899</name>
</gene>
<keyword evidence="3" id="KW-1185">Reference proteome</keyword>
<feature type="domain" description="AB hydrolase-1" evidence="1">
    <location>
        <begin position="40"/>
        <end position="263"/>
    </location>
</feature>
<dbReference type="Gene3D" id="3.40.50.1820">
    <property type="entry name" value="alpha/beta hydrolase"/>
    <property type="match status" value="1"/>
</dbReference>
<dbReference type="Proteomes" id="UP000548304">
    <property type="component" value="Unassembled WGS sequence"/>
</dbReference>